<gene>
    <name evidence="1" type="ORF">S01H1_36739</name>
</gene>
<dbReference type="EMBL" id="BARS01023040">
    <property type="protein sequence ID" value="GAG06918.1"/>
    <property type="molecule type" value="Genomic_DNA"/>
</dbReference>
<name>X0V304_9ZZZZ</name>
<protein>
    <recommendedName>
        <fullName evidence="2">TRAM domain-containing protein</fullName>
    </recommendedName>
</protein>
<evidence type="ECO:0008006" key="2">
    <source>
        <dbReference type="Google" id="ProtNLM"/>
    </source>
</evidence>
<proteinExistence type="predicted"/>
<sequence>RPEFALGEHALVKVEVVNKDANYLRTQLNKRIEARDITDKVKVSVVNNVAYLEKI</sequence>
<comment type="caution">
    <text evidence="1">The sequence shown here is derived from an EMBL/GenBank/DDBJ whole genome shotgun (WGS) entry which is preliminary data.</text>
</comment>
<feature type="non-terminal residue" evidence="1">
    <location>
        <position position="1"/>
    </location>
</feature>
<accession>X0V304</accession>
<dbReference type="AlphaFoldDB" id="X0V304"/>
<evidence type="ECO:0000313" key="1">
    <source>
        <dbReference type="EMBL" id="GAG06918.1"/>
    </source>
</evidence>
<organism evidence="1">
    <name type="scientific">marine sediment metagenome</name>
    <dbReference type="NCBI Taxonomy" id="412755"/>
    <lineage>
        <taxon>unclassified sequences</taxon>
        <taxon>metagenomes</taxon>
        <taxon>ecological metagenomes</taxon>
    </lineage>
</organism>
<reference evidence="1" key="1">
    <citation type="journal article" date="2014" name="Front. Microbiol.">
        <title>High frequency of phylogenetically diverse reductive dehalogenase-homologous genes in deep subseafloor sedimentary metagenomes.</title>
        <authorList>
            <person name="Kawai M."/>
            <person name="Futagami T."/>
            <person name="Toyoda A."/>
            <person name="Takaki Y."/>
            <person name="Nishi S."/>
            <person name="Hori S."/>
            <person name="Arai W."/>
            <person name="Tsubouchi T."/>
            <person name="Morono Y."/>
            <person name="Uchiyama I."/>
            <person name="Ito T."/>
            <person name="Fujiyama A."/>
            <person name="Inagaki F."/>
            <person name="Takami H."/>
        </authorList>
    </citation>
    <scope>NUCLEOTIDE SEQUENCE</scope>
    <source>
        <strain evidence="1">Expedition CK06-06</strain>
    </source>
</reference>